<reference evidence="2" key="1">
    <citation type="submission" date="2019-08" db="EMBL/GenBank/DDBJ databases">
        <authorList>
            <person name="Kucharzyk K."/>
            <person name="Murdoch R.W."/>
            <person name="Higgins S."/>
            <person name="Loffler F."/>
        </authorList>
    </citation>
    <scope>NUCLEOTIDE SEQUENCE</scope>
</reference>
<keyword evidence="1" id="KW-1133">Transmembrane helix</keyword>
<sequence>MLFQAVGKGSFSMYISLARQLVFIIPIAWALAKITSDVTAVWWAFPVAEALSVFLSLALFASIYRNRIQTLSAADPCDCVPKEIIV</sequence>
<accession>A0A645B5G4</accession>
<dbReference type="AlphaFoldDB" id="A0A645B5G4"/>
<feature type="transmembrane region" description="Helical" evidence="1">
    <location>
        <begin position="12"/>
        <end position="31"/>
    </location>
</feature>
<evidence type="ECO:0000256" key="1">
    <source>
        <dbReference type="SAM" id="Phobius"/>
    </source>
</evidence>
<feature type="transmembrane region" description="Helical" evidence="1">
    <location>
        <begin position="43"/>
        <end position="64"/>
    </location>
</feature>
<protein>
    <recommendedName>
        <fullName evidence="3">Multidrug export protein MepA</fullName>
    </recommendedName>
</protein>
<evidence type="ECO:0000313" key="2">
    <source>
        <dbReference type="EMBL" id="MPM60680.1"/>
    </source>
</evidence>
<evidence type="ECO:0008006" key="3">
    <source>
        <dbReference type="Google" id="ProtNLM"/>
    </source>
</evidence>
<keyword evidence="1" id="KW-0472">Membrane</keyword>
<proteinExistence type="predicted"/>
<organism evidence="2">
    <name type="scientific">bioreactor metagenome</name>
    <dbReference type="NCBI Taxonomy" id="1076179"/>
    <lineage>
        <taxon>unclassified sequences</taxon>
        <taxon>metagenomes</taxon>
        <taxon>ecological metagenomes</taxon>
    </lineage>
</organism>
<keyword evidence="1" id="KW-0812">Transmembrane</keyword>
<name>A0A645B5G4_9ZZZZ</name>
<gene>
    <name evidence="2" type="ORF">SDC9_107532</name>
</gene>
<comment type="caution">
    <text evidence="2">The sequence shown here is derived from an EMBL/GenBank/DDBJ whole genome shotgun (WGS) entry which is preliminary data.</text>
</comment>
<dbReference type="EMBL" id="VSSQ01017925">
    <property type="protein sequence ID" value="MPM60680.1"/>
    <property type="molecule type" value="Genomic_DNA"/>
</dbReference>